<dbReference type="SUPFAM" id="SSF49503">
    <property type="entry name" value="Cupredoxins"/>
    <property type="match status" value="2"/>
</dbReference>
<reference evidence="4 5" key="1">
    <citation type="submission" date="2023-12" db="EMBL/GenBank/DDBJ databases">
        <title>A high-quality genome assembly for Dillenia turbinata (Dilleniales).</title>
        <authorList>
            <person name="Chanderbali A."/>
        </authorList>
    </citation>
    <scope>NUCLEOTIDE SEQUENCE [LARGE SCALE GENOMIC DNA]</scope>
    <source>
        <strain evidence="4">LSX21</strain>
        <tissue evidence="4">Leaf</tissue>
    </source>
</reference>
<evidence type="ECO:0000256" key="1">
    <source>
        <dbReference type="ARBA" id="ARBA00010609"/>
    </source>
</evidence>
<feature type="domain" description="Plastocyanin-like" evidence="3">
    <location>
        <begin position="50"/>
        <end position="112"/>
    </location>
</feature>
<dbReference type="InterPro" id="IPR011707">
    <property type="entry name" value="Cu-oxidase-like_N"/>
</dbReference>
<evidence type="ECO:0000259" key="3">
    <source>
        <dbReference type="Pfam" id="PF07732"/>
    </source>
</evidence>
<dbReference type="PANTHER" id="PTHR11709:SF245">
    <property type="entry name" value="SKU5 SIMILAR 16"/>
    <property type="match status" value="1"/>
</dbReference>
<dbReference type="Proteomes" id="UP001370490">
    <property type="component" value="Unassembled WGS sequence"/>
</dbReference>
<name>A0AAN8UTN1_9MAGN</name>
<organism evidence="4 5">
    <name type="scientific">Dillenia turbinata</name>
    <dbReference type="NCBI Taxonomy" id="194707"/>
    <lineage>
        <taxon>Eukaryota</taxon>
        <taxon>Viridiplantae</taxon>
        <taxon>Streptophyta</taxon>
        <taxon>Embryophyta</taxon>
        <taxon>Tracheophyta</taxon>
        <taxon>Spermatophyta</taxon>
        <taxon>Magnoliopsida</taxon>
        <taxon>eudicotyledons</taxon>
        <taxon>Gunneridae</taxon>
        <taxon>Pentapetalae</taxon>
        <taxon>Dilleniales</taxon>
        <taxon>Dilleniaceae</taxon>
        <taxon>Dillenia</taxon>
    </lineage>
</organism>
<dbReference type="PANTHER" id="PTHR11709">
    <property type="entry name" value="MULTI-COPPER OXIDASE"/>
    <property type="match status" value="1"/>
</dbReference>
<accession>A0AAN8UTN1</accession>
<dbReference type="Pfam" id="PF07732">
    <property type="entry name" value="Cu-oxidase_3"/>
    <property type="match status" value="1"/>
</dbReference>
<dbReference type="GO" id="GO:0005507">
    <property type="term" value="F:copper ion binding"/>
    <property type="evidence" value="ECO:0007669"/>
    <property type="project" value="InterPro"/>
</dbReference>
<evidence type="ECO:0000259" key="2">
    <source>
        <dbReference type="Pfam" id="PF00394"/>
    </source>
</evidence>
<dbReference type="InterPro" id="IPR008972">
    <property type="entry name" value="Cupredoxin"/>
</dbReference>
<keyword evidence="5" id="KW-1185">Reference proteome</keyword>
<evidence type="ECO:0000313" key="4">
    <source>
        <dbReference type="EMBL" id="KAK6923003.1"/>
    </source>
</evidence>
<dbReference type="InterPro" id="IPR045087">
    <property type="entry name" value="Cu-oxidase_fam"/>
</dbReference>
<protein>
    <submittedName>
        <fullName evidence="4">Multicopper oxidase, N-terminal</fullName>
    </submittedName>
</protein>
<comment type="caution">
    <text evidence="4">The sequence shown here is derived from an EMBL/GenBank/DDBJ whole genome shotgun (WGS) entry which is preliminary data.</text>
</comment>
<dbReference type="Pfam" id="PF00394">
    <property type="entry name" value="Cu-oxidase"/>
    <property type="match status" value="1"/>
</dbReference>
<sequence length="239" mass="27336">MPSEEEEDEEEERLTRSFEHERLDLLRKHRLVDNGGILINGQFPGPPIENGIKQRKNSWLDGVLGTNCPIPPNSNYTYTFQVKNQIGTYTYFPSTSMYRAAGAFGAFNIHQRSVIAIPYPIPVEDFTLLVGDWYTLDYKELQQRLDSSYDLPYPNGLLINGWKTSTFIGYHTLQEQYDSLDIHVGQSVAELVTLDKPDKDYFIPILNATAILHMTVLLLQPLEKCFLLLMESNRKCGQA</sequence>
<dbReference type="AlphaFoldDB" id="A0AAN8UTN1"/>
<dbReference type="EMBL" id="JBAMMX010000018">
    <property type="protein sequence ID" value="KAK6923003.1"/>
    <property type="molecule type" value="Genomic_DNA"/>
</dbReference>
<comment type="similarity">
    <text evidence="1">Belongs to the multicopper oxidase family.</text>
</comment>
<proteinExistence type="inferred from homology"/>
<dbReference type="InterPro" id="IPR001117">
    <property type="entry name" value="Cu-oxidase_2nd"/>
</dbReference>
<dbReference type="Gene3D" id="2.60.40.420">
    <property type="entry name" value="Cupredoxins - blue copper proteins"/>
    <property type="match status" value="1"/>
</dbReference>
<feature type="domain" description="Plastocyanin-like" evidence="2">
    <location>
        <begin position="169"/>
        <end position="205"/>
    </location>
</feature>
<dbReference type="GO" id="GO:0016491">
    <property type="term" value="F:oxidoreductase activity"/>
    <property type="evidence" value="ECO:0007669"/>
    <property type="project" value="TreeGrafter"/>
</dbReference>
<gene>
    <name evidence="4" type="ORF">RJ641_011307</name>
</gene>
<evidence type="ECO:0000313" key="5">
    <source>
        <dbReference type="Proteomes" id="UP001370490"/>
    </source>
</evidence>